<dbReference type="AlphaFoldDB" id="A0A034V3I3"/>
<name>A0A034V3I3_BACDO</name>
<proteinExistence type="predicted"/>
<protein>
    <submittedName>
        <fullName evidence="1">Uncharacterized protein</fullName>
    </submittedName>
</protein>
<reference evidence="1" key="1">
    <citation type="journal article" date="2014" name="BMC Genomics">
        <title>Characterizing the developmental transcriptome of the oriental fruit fly, Bactrocera dorsalis (Diptera: Tephritidae) through comparative genomic analysis with Drosophila melanogaster utilizing modENCODE datasets.</title>
        <authorList>
            <person name="Geib S.M."/>
            <person name="Calla B."/>
            <person name="Hall B."/>
            <person name="Hou S."/>
            <person name="Manoukis N.C."/>
        </authorList>
    </citation>
    <scope>NUCLEOTIDE SEQUENCE</scope>
    <source>
        <strain evidence="1">Punador</strain>
    </source>
</reference>
<dbReference type="EMBL" id="GAKP01022640">
    <property type="protein sequence ID" value="JAC36312.1"/>
    <property type="molecule type" value="Transcribed_RNA"/>
</dbReference>
<sequence>MVNQTTAVKKANSEKYSDELNTTRQYISRKFLPRAAELDELFATVIGHFHEFLFILFTDDVNCFKINEETMIVDKGVKNLTTTVVQDLTAIRRESVLRRETFGN</sequence>
<evidence type="ECO:0000313" key="1">
    <source>
        <dbReference type="EMBL" id="JAC36315.1"/>
    </source>
</evidence>
<organism evidence="1">
    <name type="scientific">Bactrocera dorsalis</name>
    <name type="common">Oriental fruit fly</name>
    <name type="synonym">Dacus dorsalis</name>
    <dbReference type="NCBI Taxonomy" id="27457"/>
    <lineage>
        <taxon>Eukaryota</taxon>
        <taxon>Metazoa</taxon>
        <taxon>Ecdysozoa</taxon>
        <taxon>Arthropoda</taxon>
        <taxon>Hexapoda</taxon>
        <taxon>Insecta</taxon>
        <taxon>Pterygota</taxon>
        <taxon>Neoptera</taxon>
        <taxon>Endopterygota</taxon>
        <taxon>Diptera</taxon>
        <taxon>Brachycera</taxon>
        <taxon>Muscomorpha</taxon>
        <taxon>Tephritoidea</taxon>
        <taxon>Tephritidae</taxon>
        <taxon>Bactrocera</taxon>
        <taxon>Bactrocera</taxon>
    </lineage>
</organism>
<accession>A0A034V3I3</accession>
<dbReference type="EMBL" id="GAKP01022637">
    <property type="protein sequence ID" value="JAC36315.1"/>
    <property type="molecule type" value="Transcribed_RNA"/>
</dbReference>